<keyword evidence="1" id="KW-0812">Transmembrane</keyword>
<dbReference type="EMBL" id="JAHLZN010000014">
    <property type="protein sequence ID" value="MBU6113996.1"/>
    <property type="molecule type" value="Genomic_DNA"/>
</dbReference>
<protein>
    <submittedName>
        <fullName evidence="3">CPBP family intramembrane metalloprotease</fullName>
    </submittedName>
    <submittedName>
        <fullName evidence="4">Type II CAAX endopeptidase family protein</fullName>
    </submittedName>
</protein>
<dbReference type="AlphaFoldDB" id="A0AAP1WLI1"/>
<dbReference type="InterPro" id="IPR052710">
    <property type="entry name" value="CAAX_protease"/>
</dbReference>
<gene>
    <name evidence="3" type="ORF">KQ656_08495</name>
    <name evidence="4" type="ORF">PYH69_02235</name>
</gene>
<dbReference type="Proteomes" id="UP001223261">
    <property type="component" value="Chromosome"/>
</dbReference>
<feature type="transmembrane region" description="Helical" evidence="1">
    <location>
        <begin position="114"/>
        <end position="133"/>
    </location>
</feature>
<evidence type="ECO:0000259" key="2">
    <source>
        <dbReference type="Pfam" id="PF02517"/>
    </source>
</evidence>
<keyword evidence="3" id="KW-0645">Protease</keyword>
<dbReference type="GO" id="GO:0004175">
    <property type="term" value="F:endopeptidase activity"/>
    <property type="evidence" value="ECO:0007669"/>
    <property type="project" value="UniProtKB-ARBA"/>
</dbReference>
<organism evidence="4 6">
    <name type="scientific">Mammaliicoccus lentus</name>
    <name type="common">Staphylococcus lentus</name>
    <dbReference type="NCBI Taxonomy" id="42858"/>
    <lineage>
        <taxon>Bacteria</taxon>
        <taxon>Bacillati</taxon>
        <taxon>Bacillota</taxon>
        <taxon>Bacilli</taxon>
        <taxon>Bacillales</taxon>
        <taxon>Staphylococcaceae</taxon>
        <taxon>Mammaliicoccus</taxon>
    </lineage>
</organism>
<proteinExistence type="predicted"/>
<reference evidence="4" key="2">
    <citation type="journal article" date="2023" name="Antibiotics">
        <title>Prevalence and Molecular Characterization of Methicillin-Resistant Staphylococci (MRS) and Mammaliicocci (MRM) in Dromedary Camels from Algeria: First Detection of SCCmec-mecC Hybrid in Methicillin-Resistant Mammaliicoccus lentus.</title>
        <authorList>
            <person name="Belhout C."/>
            <person name="Boyen F."/>
            <person name="Vereecke N."/>
            <person name="Theuns S."/>
            <person name="Taibi N."/>
            <person name="Stegger M."/>
            <person name="de la Fe-Rodriguez P.Y."/>
            <person name="Bouayad L."/>
            <person name="Elgroud R."/>
            <person name="Butaye P."/>
        </authorList>
    </citation>
    <scope>NUCLEOTIDE SEQUENCE</scope>
    <source>
        <strain evidence="4">7048</strain>
    </source>
</reference>
<reference evidence="3 5" key="1">
    <citation type="submission" date="2021-06" db="EMBL/GenBank/DDBJ databases">
        <title>Staphylococcus lentus K169 genome sequencing.</title>
        <authorList>
            <person name="Sundareshan S."/>
            <person name="Akhila D.S."/>
            <person name="Prachi D."/>
            <person name="Sivakumar R."/>
            <person name="Rajendhran J."/>
            <person name="Isloor S."/>
            <person name="Hegde N.R."/>
        </authorList>
    </citation>
    <scope>NUCLEOTIDE SEQUENCE [LARGE SCALE GENOMIC DNA]</scope>
    <source>
        <strain evidence="3 5">K169</strain>
    </source>
</reference>
<feature type="transmembrane region" description="Helical" evidence="1">
    <location>
        <begin position="20"/>
        <end position="39"/>
    </location>
</feature>
<dbReference type="Proteomes" id="UP000770161">
    <property type="component" value="Unassembled WGS sequence"/>
</dbReference>
<feature type="transmembrane region" description="Helical" evidence="1">
    <location>
        <begin position="145"/>
        <end position="165"/>
    </location>
</feature>
<sequence length="217" mass="24971">MNLNRVLNDTNPISTKRYKYVFWQSILLIIMLTGAYTSIGLAQNLWILLLGVVLFGLSLYLIEKFKLNIFEVKPIKRTHLLYMLCATLIGLVIYWSISLIIGQPHNQLEVYQDLKYLPIMISIIIFVILGPIFEELIFRMLIMKGIFRGHLLVGYIVSSVLFGLIHGPLNVGEFLIYCGLGLVFGAIYILTKRFELAILCHAFNNLLHILIFILFYN</sequence>
<keyword evidence="5" id="KW-1185">Reference proteome</keyword>
<dbReference type="RefSeq" id="WP_070045783.1">
    <property type="nucleotide sequence ID" value="NZ_CP075504.1"/>
</dbReference>
<evidence type="ECO:0000313" key="5">
    <source>
        <dbReference type="Proteomes" id="UP000770161"/>
    </source>
</evidence>
<dbReference type="PANTHER" id="PTHR36435:SF1">
    <property type="entry name" value="CAAX AMINO TERMINAL PROTEASE FAMILY PROTEIN"/>
    <property type="match status" value="1"/>
</dbReference>
<evidence type="ECO:0000313" key="3">
    <source>
        <dbReference type="EMBL" id="MBU6113996.1"/>
    </source>
</evidence>
<keyword evidence="1" id="KW-0472">Membrane</keyword>
<feature type="transmembrane region" description="Helical" evidence="1">
    <location>
        <begin position="45"/>
        <end position="62"/>
    </location>
</feature>
<evidence type="ECO:0000313" key="6">
    <source>
        <dbReference type="Proteomes" id="UP001223261"/>
    </source>
</evidence>
<name>A0AAP1WLI1_MAMLE</name>
<keyword evidence="3" id="KW-0378">Hydrolase</keyword>
<evidence type="ECO:0000313" key="4">
    <source>
        <dbReference type="EMBL" id="WHI60466.1"/>
    </source>
</evidence>
<feature type="domain" description="CAAX prenyl protease 2/Lysostaphin resistance protein A-like" evidence="2">
    <location>
        <begin position="120"/>
        <end position="207"/>
    </location>
</feature>
<dbReference type="PANTHER" id="PTHR36435">
    <property type="entry name" value="SLR1288 PROTEIN"/>
    <property type="match status" value="1"/>
</dbReference>
<dbReference type="GO" id="GO:0080120">
    <property type="term" value="P:CAAX-box protein maturation"/>
    <property type="evidence" value="ECO:0007669"/>
    <property type="project" value="UniProtKB-ARBA"/>
</dbReference>
<dbReference type="GO" id="GO:0008237">
    <property type="term" value="F:metallopeptidase activity"/>
    <property type="evidence" value="ECO:0007669"/>
    <property type="project" value="UniProtKB-KW"/>
</dbReference>
<feature type="transmembrane region" description="Helical" evidence="1">
    <location>
        <begin position="196"/>
        <end position="216"/>
    </location>
</feature>
<keyword evidence="3" id="KW-0482">Metalloprotease</keyword>
<feature type="transmembrane region" description="Helical" evidence="1">
    <location>
        <begin position="171"/>
        <end position="189"/>
    </location>
</feature>
<dbReference type="Pfam" id="PF02517">
    <property type="entry name" value="Rce1-like"/>
    <property type="match status" value="1"/>
</dbReference>
<dbReference type="InterPro" id="IPR003675">
    <property type="entry name" value="Rce1/LyrA-like_dom"/>
</dbReference>
<evidence type="ECO:0000256" key="1">
    <source>
        <dbReference type="SAM" id="Phobius"/>
    </source>
</evidence>
<dbReference type="EMBL" id="CP118848">
    <property type="protein sequence ID" value="WHI60466.1"/>
    <property type="molecule type" value="Genomic_DNA"/>
</dbReference>
<accession>A0AAP1WLI1</accession>
<keyword evidence="1" id="KW-1133">Transmembrane helix</keyword>
<feature type="transmembrane region" description="Helical" evidence="1">
    <location>
        <begin position="82"/>
        <end position="102"/>
    </location>
</feature>